<dbReference type="InterPro" id="IPR002575">
    <property type="entry name" value="Aminoglycoside_PTrfase"/>
</dbReference>
<comment type="similarity">
    <text evidence="1 7">Belongs to the aminoglycoside phosphotransferase family.</text>
</comment>
<evidence type="ECO:0000256" key="7">
    <source>
        <dbReference type="PIRNR" id="PIRNR000706"/>
    </source>
</evidence>
<evidence type="ECO:0000313" key="10">
    <source>
        <dbReference type="Proteomes" id="UP001321453"/>
    </source>
</evidence>
<reference evidence="9 10" key="1">
    <citation type="submission" date="2023-06" db="EMBL/GenBank/DDBJ databases">
        <title>Cellulomonas sp. MW9 Whole genome sequence.</title>
        <authorList>
            <person name="Park S."/>
        </authorList>
    </citation>
    <scope>NUCLEOTIDE SEQUENCE [LARGE SCALE GENOMIC DNA]</scope>
    <source>
        <strain evidence="9 10">MW9</strain>
    </source>
</reference>
<dbReference type="Gene3D" id="3.30.200.20">
    <property type="entry name" value="Phosphorylase Kinase, domain 1"/>
    <property type="match status" value="1"/>
</dbReference>
<evidence type="ECO:0000256" key="1">
    <source>
        <dbReference type="ARBA" id="ARBA00006219"/>
    </source>
</evidence>
<accession>A0ABT7S8H2</accession>
<keyword evidence="10" id="KW-1185">Reference proteome</keyword>
<evidence type="ECO:0000256" key="4">
    <source>
        <dbReference type="ARBA" id="ARBA00022777"/>
    </source>
</evidence>
<sequence length="257" mass="27372">MTTARSRPVGEALAVPRPLPLSGRPTGAVDLPAAVAAIVDPGTTEAVWRNELGGLTFSSGDRFVKWAPAGSGLDLEAERARLEWAARWTTVPELLGHGRDDDGSWLVTRALAGRNAVDPYWAARPAQAARLIGAALRDLHDALPVEGCPFDWSVAERTARAGIDPARVGLAPPVGRLVVCHGDACAPNTLLSDDGSWTGHVDLGRLGVGDLWGDLAIAAWSTEWNYGPGYDADVYAGYGVEPDQGRIAFYRRLWDAT</sequence>
<dbReference type="RefSeq" id="WP_289447319.1">
    <property type="nucleotide sequence ID" value="NZ_JAUCGR010000002.1"/>
</dbReference>
<evidence type="ECO:0000256" key="5">
    <source>
        <dbReference type="ARBA" id="ARBA00022840"/>
    </source>
</evidence>
<keyword evidence="3 7" id="KW-0547">Nucleotide-binding</keyword>
<proteinExistence type="inferred from homology"/>
<gene>
    <name evidence="9" type="ORF">QRT05_11250</name>
</gene>
<evidence type="ECO:0000256" key="6">
    <source>
        <dbReference type="ARBA" id="ARBA00023251"/>
    </source>
</evidence>
<keyword evidence="2 7" id="KW-0808">Transferase</keyword>
<dbReference type="InterPro" id="IPR024165">
    <property type="entry name" value="Kan/Strep_kinase"/>
</dbReference>
<keyword evidence="5 7" id="KW-0067">ATP-binding</keyword>
<evidence type="ECO:0000256" key="2">
    <source>
        <dbReference type="ARBA" id="ARBA00022679"/>
    </source>
</evidence>
<evidence type="ECO:0000313" key="9">
    <source>
        <dbReference type="EMBL" id="MDM7831911.1"/>
    </source>
</evidence>
<dbReference type="CDD" id="cd05150">
    <property type="entry name" value="APH"/>
    <property type="match status" value="1"/>
</dbReference>
<organism evidence="9 10">
    <name type="scientific">Cellulomonas edaphi</name>
    <dbReference type="NCBI Taxonomy" id="3053468"/>
    <lineage>
        <taxon>Bacteria</taxon>
        <taxon>Bacillati</taxon>
        <taxon>Actinomycetota</taxon>
        <taxon>Actinomycetes</taxon>
        <taxon>Micrococcales</taxon>
        <taxon>Cellulomonadaceae</taxon>
        <taxon>Cellulomonas</taxon>
    </lineage>
</organism>
<feature type="domain" description="Aminoglycoside phosphotransferase" evidence="8">
    <location>
        <begin position="172"/>
        <end position="249"/>
    </location>
</feature>
<protein>
    <submittedName>
        <fullName evidence="9">Aminoglycoside 3'-phosphotransferase</fullName>
    </submittedName>
</protein>
<dbReference type="Gene3D" id="3.90.1200.10">
    <property type="match status" value="2"/>
</dbReference>
<name>A0ABT7S8H2_9CELL</name>
<dbReference type="Proteomes" id="UP001321453">
    <property type="component" value="Unassembled WGS sequence"/>
</dbReference>
<keyword evidence="4 7" id="KW-0418">Kinase</keyword>
<evidence type="ECO:0000259" key="8">
    <source>
        <dbReference type="Pfam" id="PF01636"/>
    </source>
</evidence>
<feature type="domain" description="Aminoglycoside phosphotransferase" evidence="8">
    <location>
        <begin position="60"/>
        <end position="155"/>
    </location>
</feature>
<evidence type="ECO:0000256" key="3">
    <source>
        <dbReference type="ARBA" id="ARBA00022741"/>
    </source>
</evidence>
<dbReference type="SUPFAM" id="SSF56112">
    <property type="entry name" value="Protein kinase-like (PK-like)"/>
    <property type="match status" value="1"/>
</dbReference>
<dbReference type="EMBL" id="JAUCGR010000002">
    <property type="protein sequence ID" value="MDM7831911.1"/>
    <property type="molecule type" value="Genomic_DNA"/>
</dbReference>
<comment type="caution">
    <text evidence="9">The sequence shown here is derived from an EMBL/GenBank/DDBJ whole genome shotgun (WGS) entry which is preliminary data.</text>
</comment>
<dbReference type="InterPro" id="IPR011009">
    <property type="entry name" value="Kinase-like_dom_sf"/>
</dbReference>
<dbReference type="Pfam" id="PF01636">
    <property type="entry name" value="APH"/>
    <property type="match status" value="2"/>
</dbReference>
<keyword evidence="6 7" id="KW-0046">Antibiotic resistance</keyword>
<dbReference type="PIRSF" id="PIRSF000706">
    <property type="entry name" value="Kanamycin_kin"/>
    <property type="match status" value="1"/>
</dbReference>